<dbReference type="Gene3D" id="3.40.50.300">
    <property type="entry name" value="P-loop containing nucleotide triphosphate hydrolases"/>
    <property type="match status" value="1"/>
</dbReference>
<dbReference type="InterPro" id="IPR027417">
    <property type="entry name" value="P-loop_NTPase"/>
</dbReference>
<evidence type="ECO:0000313" key="6">
    <source>
        <dbReference type="Proteomes" id="UP001595710"/>
    </source>
</evidence>
<keyword evidence="6" id="KW-1185">Reference proteome</keyword>
<dbReference type="InterPro" id="IPR050093">
    <property type="entry name" value="ABC_SmlMolc_Importer"/>
</dbReference>
<comment type="caution">
    <text evidence="5">The sequence shown here is derived from an EMBL/GenBank/DDBJ whole genome shotgun (WGS) entry which is preliminary data.</text>
</comment>
<keyword evidence="3 5" id="KW-0067">ATP-binding</keyword>
<dbReference type="PANTHER" id="PTHR42781:SF4">
    <property type="entry name" value="SPERMIDINE_PUTRESCINE IMPORT ATP-BINDING PROTEIN POTA"/>
    <property type="match status" value="1"/>
</dbReference>
<evidence type="ECO:0000259" key="4">
    <source>
        <dbReference type="PROSITE" id="PS50893"/>
    </source>
</evidence>
<dbReference type="SUPFAM" id="SSF52540">
    <property type="entry name" value="P-loop containing nucleoside triphosphate hydrolases"/>
    <property type="match status" value="1"/>
</dbReference>
<dbReference type="Proteomes" id="UP001595710">
    <property type="component" value="Unassembled WGS sequence"/>
</dbReference>
<dbReference type="EMBL" id="JBHRYN010000003">
    <property type="protein sequence ID" value="MFC3700128.1"/>
    <property type="molecule type" value="Genomic_DNA"/>
</dbReference>
<feature type="domain" description="ABC transporter" evidence="4">
    <location>
        <begin position="3"/>
        <end position="211"/>
    </location>
</feature>
<evidence type="ECO:0000256" key="1">
    <source>
        <dbReference type="ARBA" id="ARBA00022448"/>
    </source>
</evidence>
<reference evidence="6" key="1">
    <citation type="journal article" date="2019" name="Int. J. Syst. Evol. Microbiol.">
        <title>The Global Catalogue of Microorganisms (GCM) 10K type strain sequencing project: providing services to taxonomists for standard genome sequencing and annotation.</title>
        <authorList>
            <consortium name="The Broad Institute Genomics Platform"/>
            <consortium name="The Broad Institute Genome Sequencing Center for Infectious Disease"/>
            <person name="Wu L."/>
            <person name="Ma J."/>
        </authorList>
    </citation>
    <scope>NUCLEOTIDE SEQUENCE [LARGE SCALE GENOMIC DNA]</scope>
    <source>
        <strain evidence="6">CECT 8288</strain>
    </source>
</reference>
<dbReference type="Pfam" id="PF00005">
    <property type="entry name" value="ABC_tran"/>
    <property type="match status" value="1"/>
</dbReference>
<proteinExistence type="predicted"/>
<dbReference type="PROSITE" id="PS00211">
    <property type="entry name" value="ABC_TRANSPORTER_1"/>
    <property type="match status" value="1"/>
</dbReference>
<keyword evidence="2" id="KW-0547">Nucleotide-binding</keyword>
<keyword evidence="1" id="KW-0813">Transport</keyword>
<dbReference type="RefSeq" id="WP_290280855.1">
    <property type="nucleotide sequence ID" value="NZ_JAUFQI010000001.1"/>
</dbReference>
<dbReference type="PROSITE" id="PS50893">
    <property type="entry name" value="ABC_TRANSPORTER_2"/>
    <property type="match status" value="1"/>
</dbReference>
<evidence type="ECO:0000313" key="5">
    <source>
        <dbReference type="EMBL" id="MFC3700128.1"/>
    </source>
</evidence>
<dbReference type="SMART" id="SM00382">
    <property type="entry name" value="AAA"/>
    <property type="match status" value="1"/>
</dbReference>
<dbReference type="InterPro" id="IPR003439">
    <property type="entry name" value="ABC_transporter-like_ATP-bd"/>
</dbReference>
<evidence type="ECO:0000256" key="2">
    <source>
        <dbReference type="ARBA" id="ARBA00022741"/>
    </source>
</evidence>
<dbReference type="InterPro" id="IPR003593">
    <property type="entry name" value="AAA+_ATPase"/>
</dbReference>
<name>A0ABV7WNU6_9GAMM</name>
<gene>
    <name evidence="5" type="ORF">ACFOND_00635</name>
</gene>
<protein>
    <submittedName>
        <fullName evidence="5">ATP-binding cassette domain-containing protein</fullName>
    </submittedName>
</protein>
<dbReference type="GO" id="GO:0005524">
    <property type="term" value="F:ATP binding"/>
    <property type="evidence" value="ECO:0007669"/>
    <property type="project" value="UniProtKB-KW"/>
</dbReference>
<dbReference type="InterPro" id="IPR017871">
    <property type="entry name" value="ABC_transporter-like_CS"/>
</dbReference>
<evidence type="ECO:0000256" key="3">
    <source>
        <dbReference type="ARBA" id="ARBA00022840"/>
    </source>
</evidence>
<accession>A0ABV7WNU6</accession>
<dbReference type="PANTHER" id="PTHR42781">
    <property type="entry name" value="SPERMIDINE/PUTRESCINE IMPORT ATP-BINDING PROTEIN POTA"/>
    <property type="match status" value="1"/>
</dbReference>
<organism evidence="5 6">
    <name type="scientific">Reinekea marina</name>
    <dbReference type="NCBI Taxonomy" id="1310421"/>
    <lineage>
        <taxon>Bacteria</taxon>
        <taxon>Pseudomonadati</taxon>
        <taxon>Pseudomonadota</taxon>
        <taxon>Gammaproteobacteria</taxon>
        <taxon>Oceanospirillales</taxon>
        <taxon>Saccharospirillaceae</taxon>
        <taxon>Reinekea</taxon>
    </lineage>
</organism>
<sequence length="212" mass="23348">MSFIIKQLTIHLNQKPLFDALNLTVANGEIAAVMGPSGSGKSTLLAAISGTLAGNFQMHGDLILNDQSLKGVAIEKRGVGILFQDDLLFPHLDVCENLIFGLPASMNKKEKLDRVHQALMTSGLEKFEHRDVSTLSGGQRARVSLLRTLLSNPSLILLDEPFSKLDTELRAQFRERVFEQIQSYNIPALLVTHDKEDVPEGSTTLILESHYA</sequence>